<dbReference type="PROSITE" id="PS51819">
    <property type="entry name" value="VOC"/>
    <property type="match status" value="1"/>
</dbReference>
<comment type="caution">
    <text evidence="2">The sequence shown here is derived from an EMBL/GenBank/DDBJ whole genome shotgun (WGS) entry which is preliminary data.</text>
</comment>
<dbReference type="Pfam" id="PF00903">
    <property type="entry name" value="Glyoxalase"/>
    <property type="match status" value="1"/>
</dbReference>
<name>A0A318KAC1_9NOCA</name>
<dbReference type="Gene3D" id="3.10.180.10">
    <property type="entry name" value="2,3-Dihydroxybiphenyl 1,2-Dioxygenase, domain 1"/>
    <property type="match status" value="1"/>
</dbReference>
<dbReference type="Proteomes" id="UP000247569">
    <property type="component" value="Unassembled WGS sequence"/>
</dbReference>
<dbReference type="SUPFAM" id="SSF54593">
    <property type="entry name" value="Glyoxalase/Bleomycin resistance protein/Dihydroxybiphenyl dioxygenase"/>
    <property type="match status" value="1"/>
</dbReference>
<keyword evidence="2" id="KW-0456">Lyase</keyword>
<evidence type="ECO:0000313" key="2">
    <source>
        <dbReference type="EMBL" id="PXX71056.1"/>
    </source>
</evidence>
<reference evidence="2 3" key="1">
    <citation type="submission" date="2018-05" db="EMBL/GenBank/DDBJ databases">
        <title>Genomic Encyclopedia of Type Strains, Phase IV (KMG-IV): sequencing the most valuable type-strain genomes for metagenomic binning, comparative biology and taxonomic classification.</title>
        <authorList>
            <person name="Goeker M."/>
        </authorList>
    </citation>
    <scope>NUCLEOTIDE SEQUENCE [LARGE SCALE GENOMIC DNA]</scope>
    <source>
        <strain evidence="2 3">DSM 44704</strain>
    </source>
</reference>
<dbReference type="EMBL" id="QJKF01000001">
    <property type="protein sequence ID" value="PXX71056.1"/>
    <property type="molecule type" value="Genomic_DNA"/>
</dbReference>
<dbReference type="InterPro" id="IPR037523">
    <property type="entry name" value="VOC_core"/>
</dbReference>
<dbReference type="GO" id="GO:0016829">
    <property type="term" value="F:lyase activity"/>
    <property type="evidence" value="ECO:0007669"/>
    <property type="project" value="UniProtKB-KW"/>
</dbReference>
<feature type="domain" description="VOC" evidence="1">
    <location>
        <begin position="8"/>
        <end position="123"/>
    </location>
</feature>
<organism evidence="2 3">
    <name type="scientific">Nocardia tenerifensis</name>
    <dbReference type="NCBI Taxonomy" id="228006"/>
    <lineage>
        <taxon>Bacteria</taxon>
        <taxon>Bacillati</taxon>
        <taxon>Actinomycetota</taxon>
        <taxon>Actinomycetes</taxon>
        <taxon>Mycobacteriales</taxon>
        <taxon>Nocardiaceae</taxon>
        <taxon>Nocardia</taxon>
    </lineage>
</organism>
<sequence>MRAMTTPWIYRIVIPVDDIEVATKFYATILQTPGERVWANRHYFRCGGVILACVEPGPESGDFHLDGDPRILYFGVEDIEETRELVRRAGPAQVDADIEEQAWGERSFYAQDPFGTRLCFVHGSTIYEGGEFAE</sequence>
<keyword evidence="3" id="KW-1185">Reference proteome</keyword>
<protein>
    <submittedName>
        <fullName evidence="2">Putative enzyme related to lactoylglutathione lyase</fullName>
    </submittedName>
</protein>
<accession>A0A318KAC1</accession>
<dbReference type="CDD" id="cd06587">
    <property type="entry name" value="VOC"/>
    <property type="match status" value="1"/>
</dbReference>
<evidence type="ECO:0000259" key="1">
    <source>
        <dbReference type="PROSITE" id="PS51819"/>
    </source>
</evidence>
<gene>
    <name evidence="2" type="ORF">DFR70_101477</name>
</gene>
<dbReference type="InterPro" id="IPR004360">
    <property type="entry name" value="Glyas_Fos-R_dOase_dom"/>
</dbReference>
<dbReference type="AlphaFoldDB" id="A0A318KAC1"/>
<proteinExistence type="predicted"/>
<dbReference type="InterPro" id="IPR029068">
    <property type="entry name" value="Glyas_Bleomycin-R_OHBP_Dase"/>
</dbReference>
<evidence type="ECO:0000313" key="3">
    <source>
        <dbReference type="Proteomes" id="UP000247569"/>
    </source>
</evidence>